<feature type="compositionally biased region" description="Acidic residues" evidence="1">
    <location>
        <begin position="124"/>
        <end position="139"/>
    </location>
</feature>
<evidence type="ECO:0000313" key="4">
    <source>
        <dbReference type="Proteomes" id="UP001152130"/>
    </source>
</evidence>
<evidence type="ECO:0000256" key="2">
    <source>
        <dbReference type="SAM" id="Phobius"/>
    </source>
</evidence>
<evidence type="ECO:0000256" key="1">
    <source>
        <dbReference type="SAM" id="MobiDB-lite"/>
    </source>
</evidence>
<feature type="compositionally biased region" description="Basic and acidic residues" evidence="1">
    <location>
        <begin position="501"/>
        <end position="519"/>
    </location>
</feature>
<dbReference type="Proteomes" id="UP001152130">
    <property type="component" value="Unassembled WGS sequence"/>
</dbReference>
<feature type="transmembrane region" description="Helical" evidence="2">
    <location>
        <begin position="196"/>
        <end position="217"/>
    </location>
</feature>
<feature type="region of interest" description="Disordered" evidence="1">
    <location>
        <begin position="423"/>
        <end position="519"/>
    </location>
</feature>
<dbReference type="EMBL" id="JAPDHF010000011">
    <property type="protein sequence ID" value="KAJ4011268.1"/>
    <property type="molecule type" value="Genomic_DNA"/>
</dbReference>
<evidence type="ECO:0000313" key="3">
    <source>
        <dbReference type="EMBL" id="KAJ4011268.1"/>
    </source>
</evidence>
<accession>A0A9W8PN10</accession>
<feature type="compositionally biased region" description="Polar residues" evidence="1">
    <location>
        <begin position="423"/>
        <end position="444"/>
    </location>
</feature>
<keyword evidence="2" id="KW-1133">Transmembrane helix</keyword>
<feature type="compositionally biased region" description="Low complexity" evidence="1">
    <location>
        <begin position="83"/>
        <end position="104"/>
    </location>
</feature>
<keyword evidence="4" id="KW-1185">Reference proteome</keyword>
<proteinExistence type="predicted"/>
<feature type="region of interest" description="Disordered" evidence="1">
    <location>
        <begin position="272"/>
        <end position="313"/>
    </location>
</feature>
<keyword evidence="2" id="KW-0472">Membrane</keyword>
<name>A0A9W8PN10_9HYPO</name>
<sequence>MAPSPEKRRLRWQTKTKTKRGFAGTVPDWTVAEEDDDDKYDVHIMRRRSARHRLRRRDISSTPVEESEVLVSILHDEPYNTQPVSTPTPVSTSTSTSTSTPTSTKAVKAYESGSDSDSQSGDESMSDDENEESDDEVESDPVPTDQPIDDKDVPYKVKLPASATETPAVDAPSAEGSIEESMISGGEGIHSNVHKILLGVGSVGGFLLLLGIVFLVWKFYSKKRYTAKPPPPPPVDDMSHEKPNRFETLVSKLPFLGPRLGHKDWYTIEDPSPPYSSHISDEKKRGFSPSPSPSSLPPPLPVSSLPKQSATHLTVPAKPYGLYRMSSRTEQTNYDIDATSPTSPGFVENAVQVQVVARHAPRQRQSQGLSPPYYKPQPQHNRAPSAAPYAYDVARRQTGVSELSSISSGFGDGDIVITPSYQTAQSVPSQPMPSRQPTWKSTNTHSRRDTVSTVASVETRPRFHSVNSWVKQQNGQLRRAQRQQEQSDAPPVPALAPPPEQDFRYMLQDDERPRPVEMV</sequence>
<feature type="region of interest" description="Disordered" evidence="1">
    <location>
        <begin position="1"/>
        <end position="20"/>
    </location>
</feature>
<feature type="compositionally biased region" description="Polar residues" evidence="1">
    <location>
        <begin position="465"/>
        <end position="476"/>
    </location>
</feature>
<reference evidence="3" key="1">
    <citation type="submission" date="2022-10" db="EMBL/GenBank/DDBJ databases">
        <title>Fusarium specimens isolated from Avocado Roots.</title>
        <authorList>
            <person name="Stajich J."/>
            <person name="Roper C."/>
            <person name="Heimlech-Rivalta G."/>
        </authorList>
    </citation>
    <scope>NUCLEOTIDE SEQUENCE</scope>
    <source>
        <strain evidence="3">CF00143</strain>
    </source>
</reference>
<organism evidence="3 4">
    <name type="scientific">Fusarium irregulare</name>
    <dbReference type="NCBI Taxonomy" id="2494466"/>
    <lineage>
        <taxon>Eukaryota</taxon>
        <taxon>Fungi</taxon>
        <taxon>Dikarya</taxon>
        <taxon>Ascomycota</taxon>
        <taxon>Pezizomycotina</taxon>
        <taxon>Sordariomycetes</taxon>
        <taxon>Hypocreomycetidae</taxon>
        <taxon>Hypocreales</taxon>
        <taxon>Nectriaceae</taxon>
        <taxon>Fusarium</taxon>
        <taxon>Fusarium incarnatum-equiseti species complex</taxon>
    </lineage>
</organism>
<comment type="caution">
    <text evidence="3">The sequence shown here is derived from an EMBL/GenBank/DDBJ whole genome shotgun (WGS) entry which is preliminary data.</text>
</comment>
<feature type="region of interest" description="Disordered" evidence="1">
    <location>
        <begin position="358"/>
        <end position="385"/>
    </location>
</feature>
<feature type="compositionally biased region" description="Low complexity" evidence="1">
    <location>
        <begin position="111"/>
        <end position="123"/>
    </location>
</feature>
<keyword evidence="2" id="KW-0812">Transmembrane</keyword>
<feature type="compositionally biased region" description="Pro residues" evidence="1">
    <location>
        <begin position="290"/>
        <end position="301"/>
    </location>
</feature>
<dbReference type="OrthoDB" id="5411141at2759"/>
<protein>
    <submittedName>
        <fullName evidence="3">Uncharacterized protein</fullName>
    </submittedName>
</protein>
<feature type="compositionally biased region" description="Pro residues" evidence="1">
    <location>
        <begin position="490"/>
        <end position="500"/>
    </location>
</feature>
<gene>
    <name evidence="3" type="ORF">NW766_007911</name>
</gene>
<dbReference type="AlphaFoldDB" id="A0A9W8PN10"/>
<feature type="compositionally biased region" description="Basic residues" evidence="1">
    <location>
        <begin position="8"/>
        <end position="20"/>
    </location>
</feature>
<feature type="region of interest" description="Disordered" evidence="1">
    <location>
        <begin position="49"/>
        <end position="180"/>
    </location>
</feature>